<name>A0AAE0RHX1_9TELE</name>
<dbReference type="PROSITE" id="PS50004">
    <property type="entry name" value="C2"/>
    <property type="match status" value="2"/>
</dbReference>
<keyword evidence="3" id="KW-0472">Membrane</keyword>
<reference evidence="5" key="1">
    <citation type="submission" date="2023-06" db="EMBL/GenBank/DDBJ databases">
        <title>Male Hemibagrus guttatus genome.</title>
        <authorList>
            <person name="Bian C."/>
        </authorList>
    </citation>
    <scope>NUCLEOTIDE SEQUENCE</scope>
    <source>
        <strain evidence="5">Male_cb2023</strain>
        <tissue evidence="5">Muscle</tissue>
    </source>
</reference>
<keyword evidence="3" id="KW-0812">Transmembrane</keyword>
<keyword evidence="6" id="KW-1185">Reference proteome</keyword>
<evidence type="ECO:0000313" key="6">
    <source>
        <dbReference type="Proteomes" id="UP001274896"/>
    </source>
</evidence>
<dbReference type="InterPro" id="IPR000008">
    <property type="entry name" value="C2_dom"/>
</dbReference>
<organism evidence="5 6">
    <name type="scientific">Hemibagrus guttatus</name>
    <dbReference type="NCBI Taxonomy" id="175788"/>
    <lineage>
        <taxon>Eukaryota</taxon>
        <taxon>Metazoa</taxon>
        <taxon>Chordata</taxon>
        <taxon>Craniata</taxon>
        <taxon>Vertebrata</taxon>
        <taxon>Euteleostomi</taxon>
        <taxon>Actinopterygii</taxon>
        <taxon>Neopterygii</taxon>
        <taxon>Teleostei</taxon>
        <taxon>Ostariophysi</taxon>
        <taxon>Siluriformes</taxon>
        <taxon>Bagridae</taxon>
        <taxon>Hemibagrus</taxon>
    </lineage>
</organism>
<feature type="transmembrane region" description="Helical" evidence="3">
    <location>
        <begin position="26"/>
        <end position="46"/>
    </location>
</feature>
<feature type="domain" description="C2" evidence="4">
    <location>
        <begin position="553"/>
        <end position="688"/>
    </location>
</feature>
<dbReference type="InterPro" id="IPR035892">
    <property type="entry name" value="C2_domain_sf"/>
</dbReference>
<dbReference type="EMBL" id="JAUCMX010000002">
    <property type="protein sequence ID" value="KAK3554817.1"/>
    <property type="molecule type" value="Genomic_DNA"/>
</dbReference>
<feature type="non-terminal residue" evidence="5">
    <location>
        <position position="1"/>
    </location>
</feature>
<dbReference type="Pfam" id="PF00168">
    <property type="entry name" value="C2"/>
    <property type="match status" value="2"/>
</dbReference>
<evidence type="ECO:0000256" key="2">
    <source>
        <dbReference type="SAM" id="MobiDB-lite"/>
    </source>
</evidence>
<comment type="similarity">
    <text evidence="1">Belongs to the synaptotagmin family.</text>
</comment>
<dbReference type="PANTHER" id="PTHR46129:SF4">
    <property type="entry name" value="SYNAPTOTAGMIN-16"/>
    <property type="match status" value="1"/>
</dbReference>
<dbReference type="InterPro" id="IPR043541">
    <property type="entry name" value="SYT14/14L/16"/>
</dbReference>
<feature type="compositionally biased region" description="Low complexity" evidence="2">
    <location>
        <begin position="315"/>
        <end position="345"/>
    </location>
</feature>
<sequence>SSKAHVVVLTLTRCVLIPPPVTPEAIGFLSAVGVFVVLLTILFLFINKKLCFARVGGLPCFELRGHRKRKERSGIHKGLGEYKSIPRTRMGEGQTSCNPVLITATQELSDTIKDSFLSLGPKPTSDPKPEVTEVSDSQVDVSSMRSEEKLQFLQAQLASRGLIEQSHDCLTPIHEEMEEMESRRSAMSSRPPSAAEKSDSLQFRASSAVNSYGDDGEISSSSDSEEEIVRRFEISVSRSQSFHSGTSELTTQSAAGRERKFERLLPEQEEEGSTEPSDCEDGVNKRSFQDPLSEQRDPLTESLYQRDLSRPCTPSVRGRVSSVGSQGSETLSRGQRSRQGSAGRRTPLSHGETDMALDNPGYDYNEATDSSSTWSPEHERAASVISEPRHSVSLPRPPISKCGDLVIVLTYRPDSCKLLVTVVMAQDIPDKARSGMDAWQVRVVLLPGKRQRYKTSVQKGSAPRFGETFRFTRLDTSELNTSALRFRLYALGKMNRERMMGETIYTLNKLNTERLEVTLVLEPRSNLKALDSELCVSAPPDGVSSSQSLSHGGIPELLLGLSYNPTTGRLSVEVIKGSHFRNLALNRPPDTHVKLTLLNSMGQEISRCKTSVRRGHPNPVFKETFVFQVALFQLSDVTLMAAVYNRRNMKRKEMIGWLALGQNSSGEEESLHWQDMKESSNQQVCRWHALLEA</sequence>
<feature type="region of interest" description="Disordered" evidence="2">
    <location>
        <begin position="115"/>
        <end position="135"/>
    </location>
</feature>
<evidence type="ECO:0000256" key="1">
    <source>
        <dbReference type="ARBA" id="ARBA00006996"/>
    </source>
</evidence>
<feature type="compositionally biased region" description="Low complexity" evidence="2">
    <location>
        <begin position="185"/>
        <end position="195"/>
    </location>
</feature>
<evidence type="ECO:0000256" key="3">
    <source>
        <dbReference type="SAM" id="Phobius"/>
    </source>
</evidence>
<feature type="region of interest" description="Disordered" evidence="2">
    <location>
        <begin position="239"/>
        <end position="258"/>
    </location>
</feature>
<accession>A0AAE0RHX1</accession>
<dbReference type="PANTHER" id="PTHR46129">
    <property type="entry name" value="SYNAPTOTAGMIN 14, ISOFORM D"/>
    <property type="match status" value="1"/>
</dbReference>
<comment type="caution">
    <text evidence="5">The sequence shown here is derived from an EMBL/GenBank/DDBJ whole genome shotgun (WGS) entry which is preliminary data.</text>
</comment>
<feature type="domain" description="C2" evidence="4">
    <location>
        <begin position="401"/>
        <end position="521"/>
    </location>
</feature>
<dbReference type="GO" id="GO:0005543">
    <property type="term" value="F:phospholipid binding"/>
    <property type="evidence" value="ECO:0007669"/>
    <property type="project" value="TreeGrafter"/>
</dbReference>
<feature type="compositionally biased region" description="Basic and acidic residues" evidence="2">
    <location>
        <begin position="282"/>
        <end position="299"/>
    </location>
</feature>
<dbReference type="CDD" id="cd08408">
    <property type="entry name" value="C2B_Synaptotagmin-14_16"/>
    <property type="match status" value="1"/>
</dbReference>
<dbReference type="SMART" id="SM00239">
    <property type="entry name" value="C2"/>
    <property type="match status" value="2"/>
</dbReference>
<dbReference type="Proteomes" id="UP001274896">
    <property type="component" value="Unassembled WGS sequence"/>
</dbReference>
<dbReference type="AlphaFoldDB" id="A0AAE0RHX1"/>
<feature type="region of interest" description="Disordered" evidence="2">
    <location>
        <begin position="178"/>
        <end position="202"/>
    </location>
</feature>
<evidence type="ECO:0000259" key="4">
    <source>
        <dbReference type="PROSITE" id="PS50004"/>
    </source>
</evidence>
<proteinExistence type="inferred from homology"/>
<dbReference type="CDD" id="cd08389">
    <property type="entry name" value="C2A_Synaptotagmin-14_16"/>
    <property type="match status" value="1"/>
</dbReference>
<feature type="compositionally biased region" description="Polar residues" evidence="2">
    <location>
        <begin position="239"/>
        <end position="254"/>
    </location>
</feature>
<dbReference type="FunFam" id="2.60.40.150:FF:000062">
    <property type="entry name" value="synaptotagmin-14 isoform X1"/>
    <property type="match status" value="1"/>
</dbReference>
<keyword evidence="3" id="KW-1133">Transmembrane helix</keyword>
<dbReference type="SUPFAM" id="SSF49562">
    <property type="entry name" value="C2 domain (Calcium/lipid-binding domain, CaLB)"/>
    <property type="match status" value="2"/>
</dbReference>
<feature type="compositionally biased region" description="Acidic residues" evidence="2">
    <location>
        <begin position="267"/>
        <end position="281"/>
    </location>
</feature>
<protein>
    <recommendedName>
        <fullName evidence="4">C2 domain-containing protein</fullName>
    </recommendedName>
</protein>
<dbReference type="Gene3D" id="2.60.40.150">
    <property type="entry name" value="C2 domain"/>
    <property type="match status" value="2"/>
</dbReference>
<feature type="region of interest" description="Disordered" evidence="2">
    <location>
        <begin position="263"/>
        <end position="392"/>
    </location>
</feature>
<gene>
    <name evidence="5" type="ORF">QTP70_034028</name>
</gene>
<evidence type="ECO:0000313" key="5">
    <source>
        <dbReference type="EMBL" id="KAK3554817.1"/>
    </source>
</evidence>